<dbReference type="AlphaFoldDB" id="A0A3R6GNJ1"/>
<dbReference type="GO" id="GO:0016757">
    <property type="term" value="F:glycosyltransferase activity"/>
    <property type="evidence" value="ECO:0007669"/>
    <property type="project" value="InterPro"/>
</dbReference>
<gene>
    <name evidence="2" type="ORF">GKD59_13935</name>
</gene>
<dbReference type="SUPFAM" id="SSF53756">
    <property type="entry name" value="UDP-Glycosyltransferase/glycogen phosphorylase"/>
    <property type="match status" value="1"/>
</dbReference>
<reference evidence="2 3" key="1">
    <citation type="journal article" date="2019" name="Nat. Med.">
        <title>A library of human gut bacterial isolates paired with longitudinal multiomics data enables mechanistic microbiome research.</title>
        <authorList>
            <person name="Poyet M."/>
            <person name="Groussin M."/>
            <person name="Gibbons S.M."/>
            <person name="Avila-Pacheco J."/>
            <person name="Jiang X."/>
            <person name="Kearney S.M."/>
            <person name="Perrotta A.R."/>
            <person name="Berdy B."/>
            <person name="Zhao S."/>
            <person name="Lieberman T.D."/>
            <person name="Swanson P.K."/>
            <person name="Smith M."/>
            <person name="Roesemann S."/>
            <person name="Alexander J.E."/>
            <person name="Rich S.A."/>
            <person name="Livny J."/>
            <person name="Vlamakis H."/>
            <person name="Clish C."/>
            <person name="Bullock K."/>
            <person name="Deik A."/>
            <person name="Scott J."/>
            <person name="Pierce K.A."/>
            <person name="Xavier R.J."/>
            <person name="Alm E.J."/>
        </authorList>
    </citation>
    <scope>NUCLEOTIDE SEQUENCE [LARGE SCALE GENOMIC DNA]</scope>
    <source>
        <strain evidence="2 3">BIOML-A41</strain>
    </source>
</reference>
<organism evidence="2 3">
    <name type="scientific">Parabacteroides distasonis</name>
    <dbReference type="NCBI Taxonomy" id="823"/>
    <lineage>
        <taxon>Bacteria</taxon>
        <taxon>Pseudomonadati</taxon>
        <taxon>Bacteroidota</taxon>
        <taxon>Bacteroidia</taxon>
        <taxon>Bacteroidales</taxon>
        <taxon>Tannerellaceae</taxon>
        <taxon>Parabacteroides</taxon>
    </lineage>
</organism>
<dbReference type="CDD" id="cd03811">
    <property type="entry name" value="GT4_GT28_WabH-like"/>
    <property type="match status" value="1"/>
</dbReference>
<protein>
    <submittedName>
        <fullName evidence="2">Glycosyltransferase</fullName>
    </submittedName>
</protein>
<evidence type="ECO:0000259" key="1">
    <source>
        <dbReference type="Pfam" id="PF00534"/>
    </source>
</evidence>
<dbReference type="PANTHER" id="PTHR12526:SF637">
    <property type="entry name" value="GLYCOSYLTRANSFERASE EPSF-RELATED"/>
    <property type="match status" value="1"/>
</dbReference>
<comment type="caution">
    <text evidence="2">The sequence shown here is derived from an EMBL/GenBank/DDBJ whole genome shotgun (WGS) entry which is preliminary data.</text>
</comment>
<dbReference type="PANTHER" id="PTHR12526">
    <property type="entry name" value="GLYCOSYLTRANSFERASE"/>
    <property type="match status" value="1"/>
</dbReference>
<evidence type="ECO:0000313" key="2">
    <source>
        <dbReference type="EMBL" id="MRY58986.1"/>
    </source>
</evidence>
<dbReference type="Gene3D" id="3.40.50.2000">
    <property type="entry name" value="Glycogen Phosphorylase B"/>
    <property type="match status" value="2"/>
</dbReference>
<dbReference type="Proteomes" id="UP000463337">
    <property type="component" value="Unassembled WGS sequence"/>
</dbReference>
<feature type="domain" description="Glycosyl transferase family 1" evidence="1">
    <location>
        <begin position="200"/>
        <end position="341"/>
    </location>
</feature>
<keyword evidence="2" id="KW-0808">Transferase</keyword>
<accession>A0A3R6GNJ1</accession>
<name>A0A3R6GNJ1_PARDI</name>
<proteinExistence type="predicted"/>
<evidence type="ECO:0000313" key="3">
    <source>
        <dbReference type="Proteomes" id="UP000463337"/>
    </source>
</evidence>
<sequence>MYRKMNKLKALVFYQYLSPWRIDVFNEMGKYYDMTIAFTDADSEGFTYNRKELLEKLENIKVLFLTKGFRIGNRPVRLGIFNLIKKIDPDVIFSHEYSYTSILVALYKQMGLFHYNYYLTTSDNLKMAEISSGLKAKSRSYVLTHSNGIIVYGDAVKQWYQRRFPRLRIEVCPNIQNPQTLLAYRSQFQPILQKYIQQYGLAGTSVILYTGRLVKAKGLDLLLNAFAKAQIVNYRLVIVGEGELSESLQQQAKRLGLKDKVVFAGFHTDVGLYAWYEIANFFILPSRYEPFGAVINESLVYGCPVVASKYIGATDFVTKGNGMLFDPMNETEFIYIIRQACRKYSNKPLSRANLMPCSFDNYVSAFYNINRNK</sequence>
<dbReference type="EMBL" id="WKLT01000012">
    <property type="protein sequence ID" value="MRY58986.1"/>
    <property type="molecule type" value="Genomic_DNA"/>
</dbReference>
<dbReference type="Pfam" id="PF00534">
    <property type="entry name" value="Glycos_transf_1"/>
    <property type="match status" value="1"/>
</dbReference>
<dbReference type="InterPro" id="IPR001296">
    <property type="entry name" value="Glyco_trans_1"/>
</dbReference>